<evidence type="ECO:0000313" key="3">
    <source>
        <dbReference type="Proteomes" id="UP000053424"/>
    </source>
</evidence>
<organism evidence="2 3">
    <name type="scientific">Hebeloma cylindrosporum</name>
    <dbReference type="NCBI Taxonomy" id="76867"/>
    <lineage>
        <taxon>Eukaryota</taxon>
        <taxon>Fungi</taxon>
        <taxon>Dikarya</taxon>
        <taxon>Basidiomycota</taxon>
        <taxon>Agaricomycotina</taxon>
        <taxon>Agaricomycetes</taxon>
        <taxon>Agaricomycetidae</taxon>
        <taxon>Agaricales</taxon>
        <taxon>Agaricineae</taxon>
        <taxon>Hymenogastraceae</taxon>
        <taxon>Hebeloma</taxon>
    </lineage>
</organism>
<sequence>MAPTSSSTRTTSIANAAEVAEKFKNVELLCSNPSFSASIWLAALDETAVLAAAWAPKAELVNADDVAREVVFNIKKLYTTHKSIVSSYTFSDAFWGVSNLCKTIVEGRKTKNLPSPPRGPRGSKDKAPEAVEAPAPPSTGNAPIPMAMDVDIEQSRLVLPGKRRSSSSHGEPSAKYLATRASVVCIPYASVPGMDINSSAYLKAAHTLQAAAKSAAVAESITSSVSAPGYVHADSCFLLEANDLLVNNPHSTDLLSKIETLTSKFAKDSCAGSEITLRSRVGELQAEMIYDIHKMSSLFSRWQYKQSELITITKQLDLIASK</sequence>
<proteinExistence type="predicted"/>
<dbReference type="HOGENOM" id="CLU_863447_0_0_1"/>
<name>A0A0C3C626_HEBCY</name>
<evidence type="ECO:0000313" key="2">
    <source>
        <dbReference type="EMBL" id="KIM39689.1"/>
    </source>
</evidence>
<dbReference type="EMBL" id="KN831784">
    <property type="protein sequence ID" value="KIM39689.1"/>
    <property type="molecule type" value="Genomic_DNA"/>
</dbReference>
<keyword evidence="3" id="KW-1185">Reference proteome</keyword>
<evidence type="ECO:0000256" key="1">
    <source>
        <dbReference type="SAM" id="MobiDB-lite"/>
    </source>
</evidence>
<feature type="region of interest" description="Disordered" evidence="1">
    <location>
        <begin position="108"/>
        <end position="145"/>
    </location>
</feature>
<dbReference type="AlphaFoldDB" id="A0A0C3C626"/>
<reference evidence="2 3" key="1">
    <citation type="submission" date="2014-04" db="EMBL/GenBank/DDBJ databases">
        <authorList>
            <consortium name="DOE Joint Genome Institute"/>
            <person name="Kuo A."/>
            <person name="Gay G."/>
            <person name="Dore J."/>
            <person name="Kohler A."/>
            <person name="Nagy L.G."/>
            <person name="Floudas D."/>
            <person name="Copeland A."/>
            <person name="Barry K.W."/>
            <person name="Cichocki N."/>
            <person name="Veneault-Fourrey C."/>
            <person name="LaButti K."/>
            <person name="Lindquist E.A."/>
            <person name="Lipzen A."/>
            <person name="Lundell T."/>
            <person name="Morin E."/>
            <person name="Murat C."/>
            <person name="Sun H."/>
            <person name="Tunlid A."/>
            <person name="Henrissat B."/>
            <person name="Grigoriev I.V."/>
            <person name="Hibbett D.S."/>
            <person name="Martin F."/>
            <person name="Nordberg H.P."/>
            <person name="Cantor M.N."/>
            <person name="Hua S.X."/>
        </authorList>
    </citation>
    <scope>NUCLEOTIDE SEQUENCE [LARGE SCALE GENOMIC DNA]</scope>
    <source>
        <strain evidence="3">h7</strain>
    </source>
</reference>
<accession>A0A0C3C626</accession>
<protein>
    <submittedName>
        <fullName evidence="2">Uncharacterized protein</fullName>
    </submittedName>
</protein>
<gene>
    <name evidence="2" type="ORF">M413DRAFT_28891</name>
</gene>
<reference evidence="3" key="2">
    <citation type="submission" date="2015-01" db="EMBL/GenBank/DDBJ databases">
        <title>Evolutionary Origins and Diversification of the Mycorrhizal Mutualists.</title>
        <authorList>
            <consortium name="DOE Joint Genome Institute"/>
            <consortium name="Mycorrhizal Genomics Consortium"/>
            <person name="Kohler A."/>
            <person name="Kuo A."/>
            <person name="Nagy L.G."/>
            <person name="Floudas D."/>
            <person name="Copeland A."/>
            <person name="Barry K.W."/>
            <person name="Cichocki N."/>
            <person name="Veneault-Fourrey C."/>
            <person name="LaButti K."/>
            <person name="Lindquist E.A."/>
            <person name="Lipzen A."/>
            <person name="Lundell T."/>
            <person name="Morin E."/>
            <person name="Murat C."/>
            <person name="Riley R."/>
            <person name="Ohm R."/>
            <person name="Sun H."/>
            <person name="Tunlid A."/>
            <person name="Henrissat B."/>
            <person name="Grigoriev I.V."/>
            <person name="Hibbett D.S."/>
            <person name="Martin F."/>
        </authorList>
    </citation>
    <scope>NUCLEOTIDE SEQUENCE [LARGE SCALE GENOMIC DNA]</scope>
    <source>
        <strain evidence="3">h7</strain>
    </source>
</reference>
<dbReference type="Proteomes" id="UP000053424">
    <property type="component" value="Unassembled WGS sequence"/>
</dbReference>